<dbReference type="RefSeq" id="WP_085749978.1">
    <property type="nucleotide sequence ID" value="NZ_BSPR01000008.1"/>
</dbReference>
<dbReference type="InterPro" id="IPR014547">
    <property type="entry name" value="UCP028477"/>
</dbReference>
<dbReference type="AlphaFoldDB" id="A0A1W6L620"/>
<evidence type="ECO:0000313" key="2">
    <source>
        <dbReference type="Proteomes" id="UP000193427"/>
    </source>
</evidence>
<sequence length="302" mass="32798">MTPRVAAASAVLMAGLAAGVDAHATALHFCERRPEVNATDQDHRLRFAARVRQALDDTPGGVALIARSGLDLARFDIRYSHAGIALRADGGAWSVRQLYYACDESRSRLFDEGVAGFLLGMDDPRRGHVTVVHLPAPLASRLRDTALDKPRALAFLHADYSANAYPFSTRYQNCNQWVAELLAAAWAPEGSVHTRDEAQAWLRAQGYAPARITLDSRLLLLAGAFVPLLHVRDHPGSDVEALQLQVSLPVAIEAFVHQQAPEAARTELCHDDQKIVVRRGWIPLGDGCEAAPGDEVIPLLGT</sequence>
<accession>A0A1W6L620</accession>
<proteinExistence type="predicted"/>
<evidence type="ECO:0000313" key="1">
    <source>
        <dbReference type="EMBL" id="ARN19713.1"/>
    </source>
</evidence>
<organism evidence="1 2">
    <name type="scientific">Piscinibacter gummiphilus</name>
    <dbReference type="NCBI Taxonomy" id="946333"/>
    <lineage>
        <taxon>Bacteria</taxon>
        <taxon>Pseudomonadati</taxon>
        <taxon>Pseudomonadota</taxon>
        <taxon>Betaproteobacteria</taxon>
        <taxon>Burkholderiales</taxon>
        <taxon>Sphaerotilaceae</taxon>
        <taxon>Piscinibacter</taxon>
    </lineage>
</organism>
<name>A0A1W6L620_9BURK</name>
<keyword evidence="2" id="KW-1185">Reference proteome</keyword>
<dbReference type="KEGG" id="rgu:A4W93_07195"/>
<reference evidence="1 2" key="1">
    <citation type="submission" date="2016-04" db="EMBL/GenBank/DDBJ databases">
        <title>Complete genome sequence of natural rubber-degrading, novel Gram-negative bacterium, Rhizobacter gummiphilus strain NS21.</title>
        <authorList>
            <person name="Tabata M."/>
            <person name="Kasai D."/>
            <person name="Fukuda M."/>
        </authorList>
    </citation>
    <scope>NUCLEOTIDE SEQUENCE [LARGE SCALE GENOMIC DNA]</scope>
    <source>
        <strain evidence="1 2">NS21</strain>
    </source>
</reference>
<gene>
    <name evidence="1" type="ORF">A4W93_07195</name>
</gene>
<dbReference type="PIRSF" id="PIRSF028477">
    <property type="entry name" value="UCP028477"/>
    <property type="match status" value="1"/>
</dbReference>
<dbReference type="EMBL" id="CP015118">
    <property type="protein sequence ID" value="ARN19713.1"/>
    <property type="molecule type" value="Genomic_DNA"/>
</dbReference>
<dbReference type="Pfam" id="PF09916">
    <property type="entry name" value="DUF2145"/>
    <property type="match status" value="1"/>
</dbReference>
<dbReference type="STRING" id="946333.A4W93_07195"/>
<protein>
    <submittedName>
        <fullName evidence="1">Uncharacterized protein</fullName>
    </submittedName>
</protein>
<dbReference type="Proteomes" id="UP000193427">
    <property type="component" value="Chromosome"/>
</dbReference>